<evidence type="ECO:0000256" key="5">
    <source>
        <dbReference type="SAM" id="MobiDB-lite"/>
    </source>
</evidence>
<evidence type="ECO:0000256" key="3">
    <source>
        <dbReference type="ARBA" id="ARBA00022729"/>
    </source>
</evidence>
<dbReference type="KEGG" id="ppla:BBI15_10050"/>
<dbReference type="PANTHER" id="PTHR34820">
    <property type="entry name" value="INNER MEMBRANE PROTEIN YEBZ"/>
    <property type="match status" value="1"/>
</dbReference>
<dbReference type="Pfam" id="PF04234">
    <property type="entry name" value="CopC"/>
    <property type="match status" value="1"/>
</dbReference>
<name>A0A1C7E989_9BACL</name>
<dbReference type="InterPro" id="IPR007348">
    <property type="entry name" value="CopC_dom"/>
</dbReference>
<keyword evidence="6" id="KW-0812">Transmembrane</keyword>
<dbReference type="STRING" id="1038856.BBI15_10050"/>
<keyword evidence="4" id="KW-0186">Copper</keyword>
<proteinExistence type="predicted"/>
<dbReference type="InterPro" id="IPR014756">
    <property type="entry name" value="Ig_E-set"/>
</dbReference>
<dbReference type="Proteomes" id="UP000092650">
    <property type="component" value="Chromosome"/>
</dbReference>
<dbReference type="InterPro" id="IPR032694">
    <property type="entry name" value="CopC/D"/>
</dbReference>
<dbReference type="GO" id="GO:0006825">
    <property type="term" value="P:copper ion transport"/>
    <property type="evidence" value="ECO:0007669"/>
    <property type="project" value="InterPro"/>
</dbReference>
<keyword evidence="3 7" id="KW-0732">Signal</keyword>
<feature type="region of interest" description="Disordered" evidence="5">
    <location>
        <begin position="119"/>
        <end position="154"/>
    </location>
</feature>
<protein>
    <recommendedName>
        <fullName evidence="8">CopC domain-containing protein</fullName>
    </recommendedName>
</protein>
<dbReference type="AlphaFoldDB" id="A0A1C7E989"/>
<evidence type="ECO:0000313" key="9">
    <source>
        <dbReference type="EMBL" id="ANU20534.1"/>
    </source>
</evidence>
<dbReference type="Gene3D" id="2.60.40.1220">
    <property type="match status" value="1"/>
</dbReference>
<dbReference type="GO" id="GO:0042597">
    <property type="term" value="C:periplasmic space"/>
    <property type="evidence" value="ECO:0007669"/>
    <property type="project" value="InterPro"/>
</dbReference>
<evidence type="ECO:0000313" key="10">
    <source>
        <dbReference type="Proteomes" id="UP000092650"/>
    </source>
</evidence>
<dbReference type="OrthoDB" id="2353937at2"/>
<dbReference type="EMBL" id="CP016539">
    <property type="protein sequence ID" value="ANU20534.1"/>
    <property type="molecule type" value="Genomic_DNA"/>
</dbReference>
<feature type="transmembrane region" description="Helical" evidence="6">
    <location>
        <begin position="159"/>
        <end position="180"/>
    </location>
</feature>
<evidence type="ECO:0000259" key="8">
    <source>
        <dbReference type="Pfam" id="PF04234"/>
    </source>
</evidence>
<evidence type="ECO:0000256" key="2">
    <source>
        <dbReference type="ARBA" id="ARBA00022723"/>
    </source>
</evidence>
<evidence type="ECO:0000256" key="7">
    <source>
        <dbReference type="SAM" id="SignalP"/>
    </source>
</evidence>
<dbReference type="GO" id="GO:0046688">
    <property type="term" value="P:response to copper ion"/>
    <property type="evidence" value="ECO:0007669"/>
    <property type="project" value="InterPro"/>
</dbReference>
<feature type="signal peptide" evidence="7">
    <location>
        <begin position="1"/>
        <end position="21"/>
    </location>
</feature>
<comment type="subcellular location">
    <subcellularLocation>
        <location evidence="1">Cell envelope</location>
    </subcellularLocation>
</comment>
<dbReference type="GO" id="GO:0005507">
    <property type="term" value="F:copper ion binding"/>
    <property type="evidence" value="ECO:0007669"/>
    <property type="project" value="InterPro"/>
</dbReference>
<keyword evidence="6" id="KW-0472">Membrane</keyword>
<evidence type="ECO:0000256" key="1">
    <source>
        <dbReference type="ARBA" id="ARBA00004196"/>
    </source>
</evidence>
<dbReference type="SUPFAM" id="SSF81296">
    <property type="entry name" value="E set domains"/>
    <property type="match status" value="1"/>
</dbReference>
<sequence length="185" mass="20248">MKKIWIMAVLILLMCSTTVSAHTALEKSVPSDGATVTEELNEIVLEFNTALEKGSNFTVENQEGEEVPFNVQLLEQSMSGNPKGSMPDGDYTVKWKIIGADGHPIEGILSFTAKTGEVKKTEDTEEQITGSLSEVPTKETQTFETDQQTSETTTSSPPYAVIIIFIILAIIAAGTFMWALERRKS</sequence>
<feature type="compositionally biased region" description="Low complexity" evidence="5">
    <location>
        <begin position="138"/>
        <end position="154"/>
    </location>
</feature>
<feature type="chain" id="PRO_5008885192" description="CopC domain-containing protein" evidence="7">
    <location>
        <begin position="22"/>
        <end position="185"/>
    </location>
</feature>
<dbReference type="InterPro" id="IPR014755">
    <property type="entry name" value="Cu-Rt/internalin_Ig-like"/>
</dbReference>
<dbReference type="GO" id="GO:0005886">
    <property type="term" value="C:plasma membrane"/>
    <property type="evidence" value="ECO:0007669"/>
    <property type="project" value="TreeGrafter"/>
</dbReference>
<keyword evidence="2" id="KW-0479">Metal-binding</keyword>
<accession>A0A1C7E989</accession>
<evidence type="ECO:0000256" key="6">
    <source>
        <dbReference type="SAM" id="Phobius"/>
    </source>
</evidence>
<keyword evidence="10" id="KW-1185">Reference proteome</keyword>
<keyword evidence="6" id="KW-1133">Transmembrane helix</keyword>
<dbReference type="PANTHER" id="PTHR34820:SF4">
    <property type="entry name" value="INNER MEMBRANE PROTEIN YEBZ"/>
    <property type="match status" value="1"/>
</dbReference>
<organism evidence="9 10">
    <name type="scientific">Planococcus plakortidis</name>
    <dbReference type="NCBI Taxonomy" id="1038856"/>
    <lineage>
        <taxon>Bacteria</taxon>
        <taxon>Bacillati</taxon>
        <taxon>Bacillota</taxon>
        <taxon>Bacilli</taxon>
        <taxon>Bacillales</taxon>
        <taxon>Caryophanaceae</taxon>
        <taxon>Planococcus</taxon>
    </lineage>
</organism>
<feature type="domain" description="CopC" evidence="8">
    <location>
        <begin position="22"/>
        <end position="112"/>
    </location>
</feature>
<dbReference type="GO" id="GO:0030313">
    <property type="term" value="C:cell envelope"/>
    <property type="evidence" value="ECO:0007669"/>
    <property type="project" value="UniProtKB-SubCell"/>
</dbReference>
<gene>
    <name evidence="9" type="ORF">BBI15_10050</name>
</gene>
<dbReference type="RefSeq" id="WP_068487672.1">
    <property type="nucleotide sequence ID" value="NZ_CP016539.2"/>
</dbReference>
<reference evidence="9" key="1">
    <citation type="submission" date="2016-10" db="EMBL/GenBank/DDBJ databases">
        <authorList>
            <person name="See-Too W.S."/>
        </authorList>
    </citation>
    <scope>NUCLEOTIDE SEQUENCE [LARGE SCALE GENOMIC DNA]</scope>
    <source>
        <strain evidence="9">DSM 23997</strain>
    </source>
</reference>
<evidence type="ECO:0000256" key="4">
    <source>
        <dbReference type="ARBA" id="ARBA00023008"/>
    </source>
</evidence>